<name>D5E534_MYCCM</name>
<evidence type="ECO:0000256" key="5">
    <source>
        <dbReference type="SAM" id="Phobius"/>
    </source>
</evidence>
<evidence type="ECO:0000313" key="7">
    <source>
        <dbReference type="EMBL" id="ADE19797.1"/>
    </source>
</evidence>
<reference evidence="8" key="1">
    <citation type="submission" date="2010-03" db="EMBL/GenBank/DDBJ databases">
        <title>The complete genome of Mycoplasma crocodyli MP145.</title>
        <authorList>
            <person name="Glass J.I."/>
            <person name="Durkin A.S."/>
            <person name="Hostetler J."/>
            <person name="Jackson J."/>
            <person name="Johnson J."/>
            <person name="May M.A."/>
            <person name="Paralanov V."/>
            <person name="Radune D."/>
            <person name="Szczypinski B."/>
            <person name="Brown D.R."/>
        </authorList>
    </citation>
    <scope>NUCLEOTIDE SEQUENCE [LARGE SCALE GENOMIC DNA]</scope>
    <source>
        <strain evidence="8">ATCC 51981 / MP145</strain>
    </source>
</reference>
<dbReference type="Proteomes" id="UP000001845">
    <property type="component" value="Chromosome"/>
</dbReference>
<keyword evidence="8" id="KW-1185">Reference proteome</keyword>
<dbReference type="InterPro" id="IPR051784">
    <property type="entry name" value="Nod_factor_ABC_transporter"/>
</dbReference>
<evidence type="ECO:0000259" key="6">
    <source>
        <dbReference type="Pfam" id="PF01061"/>
    </source>
</evidence>
<feature type="domain" description="ABC-2 type transporter transmembrane" evidence="6">
    <location>
        <begin position="16"/>
        <end position="248"/>
    </location>
</feature>
<feature type="transmembrane region" description="Helical" evidence="5">
    <location>
        <begin position="33"/>
        <end position="52"/>
    </location>
</feature>
<protein>
    <submittedName>
        <fullName evidence="7">ABC transporter, permease protein</fullName>
    </submittedName>
</protein>
<keyword evidence="3 5" id="KW-1133">Transmembrane helix</keyword>
<accession>D5E534</accession>
<keyword evidence="2 5" id="KW-0812">Transmembrane</keyword>
<evidence type="ECO:0000256" key="2">
    <source>
        <dbReference type="ARBA" id="ARBA00022692"/>
    </source>
</evidence>
<dbReference type="PANTHER" id="PTHR43229:SF2">
    <property type="entry name" value="NODULATION PROTEIN J"/>
    <property type="match status" value="1"/>
</dbReference>
<dbReference type="RefSeq" id="WP_013054573.1">
    <property type="nucleotide sequence ID" value="NC_014014.1"/>
</dbReference>
<dbReference type="KEGG" id="mcd:MCRO_0223"/>
<evidence type="ECO:0000256" key="3">
    <source>
        <dbReference type="ARBA" id="ARBA00022989"/>
    </source>
</evidence>
<dbReference type="Pfam" id="PF01061">
    <property type="entry name" value="ABC2_membrane"/>
    <property type="match status" value="1"/>
</dbReference>
<evidence type="ECO:0000313" key="8">
    <source>
        <dbReference type="Proteomes" id="UP000001845"/>
    </source>
</evidence>
<dbReference type="PANTHER" id="PTHR43229">
    <property type="entry name" value="NODULATION PROTEIN J"/>
    <property type="match status" value="1"/>
</dbReference>
<comment type="subcellular location">
    <subcellularLocation>
        <location evidence="1">Membrane</location>
        <topology evidence="1">Multi-pass membrane protein</topology>
    </subcellularLocation>
</comment>
<feature type="transmembrane region" description="Helical" evidence="5">
    <location>
        <begin position="202"/>
        <end position="223"/>
    </location>
</feature>
<feature type="transmembrane region" description="Helical" evidence="5">
    <location>
        <begin position="135"/>
        <end position="160"/>
    </location>
</feature>
<feature type="transmembrane region" description="Helical" evidence="5">
    <location>
        <begin position="172"/>
        <end position="196"/>
    </location>
</feature>
<feature type="transmembrane region" description="Helical" evidence="5">
    <location>
        <begin position="84"/>
        <end position="103"/>
    </location>
</feature>
<evidence type="ECO:0000256" key="1">
    <source>
        <dbReference type="ARBA" id="ARBA00004141"/>
    </source>
</evidence>
<evidence type="ECO:0000256" key="4">
    <source>
        <dbReference type="ARBA" id="ARBA00023136"/>
    </source>
</evidence>
<gene>
    <name evidence="7" type="ordered locus">MCRO_0223</name>
</gene>
<reference key="2">
    <citation type="submission" date="2010-03" db="EMBL/GenBank/DDBJ databases">
        <authorList>
            <person name="Ma Z."/>
            <person name="Wang X."/>
            <person name="Liu H."/>
        </authorList>
    </citation>
    <scope>NUCLEOTIDE SEQUENCE</scope>
    <source>
        <strain>MP145</strain>
    </source>
</reference>
<dbReference type="GO" id="GO:0016020">
    <property type="term" value="C:membrane"/>
    <property type="evidence" value="ECO:0007669"/>
    <property type="project" value="UniProtKB-SubCell"/>
</dbReference>
<dbReference type="GO" id="GO:0140359">
    <property type="term" value="F:ABC-type transporter activity"/>
    <property type="evidence" value="ECO:0007669"/>
    <property type="project" value="InterPro"/>
</dbReference>
<dbReference type="InterPro" id="IPR013525">
    <property type="entry name" value="ABC2_TM"/>
</dbReference>
<keyword evidence="4 5" id="KW-0472">Membrane</keyword>
<proteinExistence type="predicted"/>
<feature type="transmembrane region" description="Helical" evidence="5">
    <location>
        <begin position="289"/>
        <end position="310"/>
    </location>
</feature>
<organism evidence="7 8">
    <name type="scientific">Mycoplasma crocodyli (strain ATCC 51981 / MP145)</name>
    <dbReference type="NCBI Taxonomy" id="512564"/>
    <lineage>
        <taxon>Bacteria</taxon>
        <taxon>Bacillati</taxon>
        <taxon>Mycoplasmatota</taxon>
        <taxon>Mollicutes</taxon>
        <taxon>Mycoplasmataceae</taxon>
        <taxon>Mycoplasma</taxon>
    </lineage>
</organism>
<dbReference type="STRING" id="512564.MCRO_0223"/>
<reference evidence="7 8" key="3">
    <citation type="journal article" date="2011" name="J. Bacteriol.">
        <title>Genome sequences of Mycoplasma alligatoris A21JP2T and Mycoplasma crocodyli MP145T.</title>
        <authorList>
            <person name="Brown D.R."/>
            <person name="Farmerie W.G."/>
            <person name="May M."/>
            <person name="Benders G.A."/>
            <person name="Durkin A.S."/>
            <person name="Hlavinka K."/>
            <person name="Hostetler J."/>
            <person name="Jackson J."/>
            <person name="Johnson J."/>
            <person name="Miller R.H."/>
            <person name="Paralanov V."/>
            <person name="Radune D."/>
            <person name="Szczypinski B."/>
            <person name="Glass J.I."/>
        </authorList>
    </citation>
    <scope>NUCLEOTIDE SEQUENCE [LARGE SCALE GENOMIC DNA]</scope>
    <source>
        <strain evidence="8">ATCC 51981 / MP145</strain>
    </source>
</reference>
<dbReference type="eggNOG" id="COG0842">
    <property type="taxonomic scope" value="Bacteria"/>
</dbReference>
<dbReference type="OrthoDB" id="384447at2"/>
<dbReference type="EMBL" id="CP001991">
    <property type="protein sequence ID" value="ADE19797.1"/>
    <property type="molecule type" value="Genomic_DNA"/>
</dbReference>
<dbReference type="HOGENOM" id="CLU_079551_1_0_14"/>
<sequence>MKVNVKRIYSLKGTLYYLTKRNFKNFFKDTKKLFFTILTPFIFLIFFGLFLGKITENNFETSFSNLSQIPTLFKKLEWKQVHTFTISFLLMGLLSVTAVSNAVSLSSVMVSDRQNDLLNDFFISPVKSSLVKFSYIFFNIIVNVLLSWLVMLTIVFYVLVRGLLFKELFIAYLKIFFLTIINCAVHSVIFVFIFSFVKNNGVYNALASILGTFIGVFVGAYFPINQFPKWLQAIVSLIPATQMNAIFRNEVYPVLLKEFYSNDIMSKIPQWFEEFIDLKAILFTKRVEWYYSLTYIVSFGIIFATLSAAIKLNLQRRK</sequence>
<dbReference type="AlphaFoldDB" id="D5E534"/>